<organism evidence="1 2">
    <name type="scientific">Nicotiana tabacum</name>
    <name type="common">Common tobacco</name>
    <dbReference type="NCBI Taxonomy" id="4097"/>
    <lineage>
        <taxon>Eukaryota</taxon>
        <taxon>Viridiplantae</taxon>
        <taxon>Streptophyta</taxon>
        <taxon>Embryophyta</taxon>
        <taxon>Tracheophyta</taxon>
        <taxon>Spermatophyta</taxon>
        <taxon>Magnoliopsida</taxon>
        <taxon>eudicotyledons</taxon>
        <taxon>Gunneridae</taxon>
        <taxon>Pentapetalae</taxon>
        <taxon>asterids</taxon>
        <taxon>lamiids</taxon>
        <taxon>Solanales</taxon>
        <taxon>Solanaceae</taxon>
        <taxon>Nicotianoideae</taxon>
        <taxon>Nicotianeae</taxon>
        <taxon>Nicotiana</taxon>
    </lineage>
</organism>
<keyword evidence="1" id="KW-1185">Reference proteome</keyword>
<name>A0AC58UCI7_TOBAC</name>
<dbReference type="RefSeq" id="XP_075107207.1">
    <property type="nucleotide sequence ID" value="XM_075251106.1"/>
</dbReference>
<reference evidence="2" key="2">
    <citation type="submission" date="2025-08" db="UniProtKB">
        <authorList>
            <consortium name="RefSeq"/>
        </authorList>
    </citation>
    <scope>IDENTIFICATION</scope>
    <source>
        <tissue evidence="2">Leaf</tissue>
    </source>
</reference>
<gene>
    <name evidence="2" type="primary">LOC142180165</name>
</gene>
<proteinExistence type="predicted"/>
<evidence type="ECO:0000313" key="1">
    <source>
        <dbReference type="Proteomes" id="UP000790787"/>
    </source>
</evidence>
<dbReference type="Proteomes" id="UP000790787">
    <property type="component" value="Chromosome 4"/>
</dbReference>
<reference evidence="1" key="1">
    <citation type="journal article" date="2014" name="Nat. Commun.">
        <title>The tobacco genome sequence and its comparison with those of tomato and potato.</title>
        <authorList>
            <person name="Sierro N."/>
            <person name="Battey J.N."/>
            <person name="Ouadi S."/>
            <person name="Bakaher N."/>
            <person name="Bovet L."/>
            <person name="Willig A."/>
            <person name="Goepfert S."/>
            <person name="Peitsch M.C."/>
            <person name="Ivanov N.V."/>
        </authorList>
    </citation>
    <scope>NUCLEOTIDE SEQUENCE [LARGE SCALE GENOMIC DNA]</scope>
</reference>
<sequence length="508" mass="58885">MERYIASVWNFVAKPKVYFHNNGYFVVRFNSIEDRDEVLYSGPHMLNNKPIIVKMWSADFDINKEVLQTIPVWVKYPNLPLNCWENRSLSRISSGLGIPLYVDVCTTQVYRISYARVLVEMDVTKELPRFIKVTDPNGREFIQEIAYDWVPEFCTKCMQVGHKCRVDEQLGLNLKAKNAKQKQEWQPKLVPKVQKSVVKEKSKLIEPNIEGNASTSTLVASAGIGALKGNEEQVWQTVIEKSAARSRERQPVNVVNVLNCFNLLTESKLQLAMPRQMEEGTSRQQVYVRRLDMRFTFTVVYGLHSLEDRRSLWGELTRLHSIQQGPWLIMGDYNAIRSGEDRPIGNPVQELEVRDFNEFIESTGLTEMKTSGRSFTWTNGHIYSKIDRALINAKWMLAMPYLEVWIMDPHCSDHSPLSIALEEDEDCSLKPFKFLNHLAEHDEFIKIVSEAWERPQEQNNMRNIWQKLKRVKQAMKVLNNNEYNIIGDRIKDPGQSEALVADEKEIKV</sequence>
<protein>
    <submittedName>
        <fullName evidence="2">Uncharacterized protein LOC142180165</fullName>
    </submittedName>
</protein>
<accession>A0AC58UCI7</accession>
<evidence type="ECO:0000313" key="2">
    <source>
        <dbReference type="RefSeq" id="XP_075107207.1"/>
    </source>
</evidence>